<dbReference type="RefSeq" id="WP_268046182.1">
    <property type="nucleotide sequence ID" value="NZ_CP104064.1"/>
</dbReference>
<dbReference type="EMBL" id="CP104064">
    <property type="protein sequence ID" value="WAH38597.1"/>
    <property type="molecule type" value="Genomic_DNA"/>
</dbReference>
<sequence length="78" mass="8901">MNQRVSDERLDFIAKRMTMGAYPTKKESRDIVADLQDANEEIKRLNAIVNSIPEIVKRVTTFQPSLRSAIQPILRGES</sequence>
<protein>
    <submittedName>
        <fullName evidence="1">Uncharacterized protein</fullName>
    </submittedName>
</protein>
<proteinExistence type="predicted"/>
<name>A0ABY6Z6Z0_9BACL</name>
<reference evidence="1" key="1">
    <citation type="submission" date="2022-08" db="EMBL/GenBank/DDBJ databases">
        <title>Alicyclobacillus dauci DSM2870, complete genome.</title>
        <authorList>
            <person name="Wang Q."/>
            <person name="Cai R."/>
            <person name="Wang Z."/>
        </authorList>
    </citation>
    <scope>NUCLEOTIDE SEQUENCE</scope>
    <source>
        <strain evidence="1">DSM 28700</strain>
    </source>
</reference>
<dbReference type="Proteomes" id="UP001164803">
    <property type="component" value="Chromosome"/>
</dbReference>
<keyword evidence="2" id="KW-1185">Reference proteome</keyword>
<organism evidence="1 2">
    <name type="scientific">Alicyclobacillus dauci</name>
    <dbReference type="NCBI Taxonomy" id="1475485"/>
    <lineage>
        <taxon>Bacteria</taxon>
        <taxon>Bacillati</taxon>
        <taxon>Bacillota</taxon>
        <taxon>Bacilli</taxon>
        <taxon>Bacillales</taxon>
        <taxon>Alicyclobacillaceae</taxon>
        <taxon>Alicyclobacillus</taxon>
    </lineage>
</organism>
<gene>
    <name evidence="1" type="ORF">NZD86_08995</name>
</gene>
<evidence type="ECO:0000313" key="2">
    <source>
        <dbReference type="Proteomes" id="UP001164803"/>
    </source>
</evidence>
<evidence type="ECO:0000313" key="1">
    <source>
        <dbReference type="EMBL" id="WAH38597.1"/>
    </source>
</evidence>
<accession>A0ABY6Z6Z0</accession>